<comment type="function">
    <text evidence="10">Catalyzes the hydroxylation of L-kynurenine (L-Kyn) to form 3-hydroxy-L-kynurenine (L-3OHKyn). Required for synthesis of quinolinic acid.</text>
</comment>
<evidence type="ECO:0000256" key="1">
    <source>
        <dbReference type="ARBA" id="ARBA00001974"/>
    </source>
</evidence>
<feature type="transmembrane region" description="Helical" evidence="11">
    <location>
        <begin position="429"/>
        <end position="449"/>
    </location>
</feature>
<dbReference type="OrthoDB" id="10053569at2759"/>
<dbReference type="EMBL" id="OU898282">
    <property type="protein sequence ID" value="CAH1283988.1"/>
    <property type="molecule type" value="Genomic_DNA"/>
</dbReference>
<dbReference type="FunFam" id="3.50.50.60:FF:000129">
    <property type="entry name" value="Kynurenine 3-monooxygenase"/>
    <property type="match status" value="1"/>
</dbReference>
<keyword evidence="3 10" id="KW-0662">Pyridine nucleotide biosynthesis</keyword>
<keyword evidence="14" id="KW-1185">Reference proteome</keyword>
<evidence type="ECO:0000256" key="3">
    <source>
        <dbReference type="ARBA" id="ARBA00022642"/>
    </source>
</evidence>
<gene>
    <name evidence="13" type="ORF">DIABBA_LOCUS11405</name>
</gene>
<dbReference type="InterPro" id="IPR002938">
    <property type="entry name" value="FAD-bd"/>
</dbReference>
<evidence type="ECO:0000256" key="10">
    <source>
        <dbReference type="HAMAP-Rule" id="MF_03018"/>
    </source>
</evidence>
<proteinExistence type="inferred from homology"/>
<dbReference type="Pfam" id="PF01494">
    <property type="entry name" value="FAD_binding_3"/>
    <property type="match status" value="1"/>
</dbReference>
<dbReference type="AlphaFoldDB" id="A0A9P0DXC7"/>
<sequence>MSENSKKRVIIIGSGLVGSLCACFMAQRGYQVEVYEKRGDIRAGKEIRGRSINLALSHRGRNALRLVGLEEEILQAAIPMEGRLLHTTSGELKSVLYDPSFNQCIFSVGRNHLNKKLLEATQKFSNIELYFEHTLTGCDFDNGTVSLLKLSLFSLKTSEESQRSADFIIGADGAYSKLRLSMQQVPQFQYSQQYIEHGYLELCIPAKRSHLMEPNHLHIWPRGTFMMIALPNQDSSWTVTLFMPFTIFEKLTDKAEILNFFKDTFPDTLDLLGREHIVETFLNTKPSQLISIKCSPYHVGSKFMIIGDAAHAVVPFYGQGMNAGFEDCVFLNDLLDKNKDDFELTIKDYSKLRLKNTHGISDLSMYNYLEMRDLVNTVGFRVRKSLDHFLYRIFPSTWIPLYNSVSFSTMEYQECIENRKWQDKVLRQVFIAIGIFLALFIYFIGLKIIP</sequence>
<name>A0A9P0DXC7_DIABA</name>
<comment type="subcellular location">
    <subcellularLocation>
        <location evidence="10">Mitochondrion</location>
    </subcellularLocation>
    <subcellularLocation>
        <location evidence="10">Membrane</location>
        <topology evidence="10">Multi-pass membrane protein</topology>
    </subcellularLocation>
</comment>
<evidence type="ECO:0000259" key="12">
    <source>
        <dbReference type="Pfam" id="PF01494"/>
    </source>
</evidence>
<keyword evidence="6 10" id="KW-0560">Oxidoreductase</keyword>
<keyword evidence="11" id="KW-1133">Transmembrane helix</keyword>
<evidence type="ECO:0000256" key="9">
    <source>
        <dbReference type="ARBA" id="ARBA00047818"/>
    </source>
</evidence>
<dbReference type="GO" id="GO:0071949">
    <property type="term" value="F:FAD binding"/>
    <property type="evidence" value="ECO:0007669"/>
    <property type="project" value="InterPro"/>
</dbReference>
<evidence type="ECO:0000256" key="4">
    <source>
        <dbReference type="ARBA" id="ARBA00022827"/>
    </source>
</evidence>
<evidence type="ECO:0000313" key="14">
    <source>
        <dbReference type="Proteomes" id="UP001153709"/>
    </source>
</evidence>
<keyword evidence="8 10" id="KW-0496">Mitochondrion</keyword>
<dbReference type="GO" id="GO:0034354">
    <property type="term" value="P:'de novo' NAD+ biosynthetic process from L-tryptophan"/>
    <property type="evidence" value="ECO:0007669"/>
    <property type="project" value="UniProtKB-UniRule"/>
</dbReference>
<feature type="domain" description="FAD-binding" evidence="12">
    <location>
        <begin position="8"/>
        <end position="332"/>
    </location>
</feature>
<evidence type="ECO:0000313" key="13">
    <source>
        <dbReference type="EMBL" id="CAH1283988.1"/>
    </source>
</evidence>
<keyword evidence="4 10" id="KW-0274">FAD</keyword>
<dbReference type="Proteomes" id="UP001153709">
    <property type="component" value="Chromosome 7"/>
</dbReference>
<dbReference type="PRINTS" id="PR00420">
    <property type="entry name" value="RNGMNOXGNASE"/>
</dbReference>
<evidence type="ECO:0000256" key="6">
    <source>
        <dbReference type="ARBA" id="ARBA00023002"/>
    </source>
</evidence>
<comment type="similarity">
    <text evidence="10">Belongs to the aromatic-ring hydroxylase family. KMO subfamily.</text>
</comment>
<keyword evidence="7 10" id="KW-0503">Monooxygenase</keyword>
<dbReference type="GO" id="GO:0004502">
    <property type="term" value="F:kynurenine 3-monooxygenase activity"/>
    <property type="evidence" value="ECO:0007669"/>
    <property type="project" value="UniProtKB-UniRule"/>
</dbReference>
<organism evidence="13 14">
    <name type="scientific">Diabrotica balteata</name>
    <name type="common">Banded cucumber beetle</name>
    <dbReference type="NCBI Taxonomy" id="107213"/>
    <lineage>
        <taxon>Eukaryota</taxon>
        <taxon>Metazoa</taxon>
        <taxon>Ecdysozoa</taxon>
        <taxon>Arthropoda</taxon>
        <taxon>Hexapoda</taxon>
        <taxon>Insecta</taxon>
        <taxon>Pterygota</taxon>
        <taxon>Neoptera</taxon>
        <taxon>Endopterygota</taxon>
        <taxon>Coleoptera</taxon>
        <taxon>Polyphaga</taxon>
        <taxon>Cucujiformia</taxon>
        <taxon>Chrysomeloidea</taxon>
        <taxon>Chrysomelidae</taxon>
        <taxon>Galerucinae</taxon>
        <taxon>Diabroticina</taxon>
        <taxon>Diabroticites</taxon>
        <taxon>Diabrotica</taxon>
    </lineage>
</organism>
<dbReference type="PANTHER" id="PTHR46028:SF2">
    <property type="entry name" value="KYNURENINE 3-MONOOXYGENASE"/>
    <property type="match status" value="1"/>
</dbReference>
<dbReference type="EC" id="1.14.13.9" evidence="10"/>
<keyword evidence="5 10" id="KW-0521">NADP</keyword>
<dbReference type="PANTHER" id="PTHR46028">
    <property type="entry name" value="KYNURENINE 3-MONOOXYGENASE"/>
    <property type="match status" value="1"/>
</dbReference>
<dbReference type="InterPro" id="IPR036188">
    <property type="entry name" value="FAD/NAD-bd_sf"/>
</dbReference>
<protein>
    <recommendedName>
        <fullName evidence="10">Kynurenine 3-monooxygenase</fullName>
        <ecNumber evidence="10">1.14.13.9</ecNumber>
    </recommendedName>
    <alternativeName>
        <fullName evidence="10">Kynurenine 3-hydroxylase</fullName>
    </alternativeName>
</protein>
<reference evidence="13" key="1">
    <citation type="submission" date="2022-01" db="EMBL/GenBank/DDBJ databases">
        <authorList>
            <person name="King R."/>
        </authorList>
    </citation>
    <scope>NUCLEOTIDE SEQUENCE</scope>
</reference>
<evidence type="ECO:0000256" key="5">
    <source>
        <dbReference type="ARBA" id="ARBA00022857"/>
    </source>
</evidence>
<comment type="catalytic activity">
    <reaction evidence="9 10">
        <text>L-kynurenine + NADPH + O2 + H(+) = 3-hydroxy-L-kynurenine + NADP(+) + H2O</text>
        <dbReference type="Rhea" id="RHEA:20545"/>
        <dbReference type="ChEBI" id="CHEBI:15377"/>
        <dbReference type="ChEBI" id="CHEBI:15378"/>
        <dbReference type="ChEBI" id="CHEBI:15379"/>
        <dbReference type="ChEBI" id="CHEBI:57783"/>
        <dbReference type="ChEBI" id="CHEBI:57959"/>
        <dbReference type="ChEBI" id="CHEBI:58125"/>
        <dbReference type="ChEBI" id="CHEBI:58349"/>
        <dbReference type="EC" id="1.14.13.9"/>
    </reaction>
</comment>
<dbReference type="Gene3D" id="3.50.50.60">
    <property type="entry name" value="FAD/NAD(P)-binding domain"/>
    <property type="match status" value="1"/>
</dbReference>
<comment type="cofactor">
    <cofactor evidence="1 10">
        <name>FAD</name>
        <dbReference type="ChEBI" id="CHEBI:57692"/>
    </cofactor>
</comment>
<comment type="pathway">
    <text evidence="10">Cofactor biosynthesis; NAD(+) biosynthesis; quinolinate from L-kynurenine: step 1/3.</text>
</comment>
<keyword evidence="11" id="KW-0812">Transmembrane</keyword>
<keyword evidence="10 11" id="KW-0472">Membrane</keyword>
<keyword evidence="2 10" id="KW-0285">Flavoprotein</keyword>
<dbReference type="PROSITE" id="PS51257">
    <property type="entry name" value="PROKAR_LIPOPROTEIN"/>
    <property type="match status" value="1"/>
</dbReference>
<dbReference type="GO" id="GO:0043420">
    <property type="term" value="P:anthranilate metabolic process"/>
    <property type="evidence" value="ECO:0007669"/>
    <property type="project" value="UniProtKB-UniRule"/>
</dbReference>
<dbReference type="GO" id="GO:0070189">
    <property type="term" value="P:kynurenine metabolic process"/>
    <property type="evidence" value="ECO:0007669"/>
    <property type="project" value="TreeGrafter"/>
</dbReference>
<dbReference type="GO" id="GO:0005741">
    <property type="term" value="C:mitochondrial outer membrane"/>
    <property type="evidence" value="ECO:0007669"/>
    <property type="project" value="TreeGrafter"/>
</dbReference>
<dbReference type="HAMAP" id="MF_01971">
    <property type="entry name" value="Kynurenine_monooxygenase"/>
    <property type="match status" value="1"/>
</dbReference>
<accession>A0A9P0DXC7</accession>
<evidence type="ECO:0000256" key="7">
    <source>
        <dbReference type="ARBA" id="ARBA00023033"/>
    </source>
</evidence>
<evidence type="ECO:0000256" key="8">
    <source>
        <dbReference type="ARBA" id="ARBA00023128"/>
    </source>
</evidence>
<dbReference type="SUPFAM" id="SSF51905">
    <property type="entry name" value="FAD/NAD(P)-binding domain"/>
    <property type="match status" value="1"/>
</dbReference>
<dbReference type="GO" id="GO:0006569">
    <property type="term" value="P:L-tryptophan catabolic process"/>
    <property type="evidence" value="ECO:0007669"/>
    <property type="project" value="UniProtKB-UniRule"/>
</dbReference>
<dbReference type="GO" id="GO:0019805">
    <property type="term" value="P:quinolinate biosynthetic process"/>
    <property type="evidence" value="ECO:0007669"/>
    <property type="project" value="UniProtKB-UniRule"/>
</dbReference>
<evidence type="ECO:0000256" key="2">
    <source>
        <dbReference type="ARBA" id="ARBA00022630"/>
    </source>
</evidence>
<evidence type="ECO:0000256" key="11">
    <source>
        <dbReference type="SAM" id="Phobius"/>
    </source>
</evidence>
<dbReference type="InterPro" id="IPR027545">
    <property type="entry name" value="Kynurenine_monooxygenase"/>
</dbReference>